<evidence type="ECO:0000313" key="2">
    <source>
        <dbReference type="EMBL" id="MBA0786439.1"/>
    </source>
</evidence>
<dbReference type="PANTHER" id="PTHR31642">
    <property type="entry name" value="TRICHOTHECENE 3-O-ACETYLTRANSFERASE"/>
    <property type="match status" value="1"/>
</dbReference>
<evidence type="ECO:0000256" key="1">
    <source>
        <dbReference type="ARBA" id="ARBA00009861"/>
    </source>
</evidence>
<evidence type="ECO:0000313" key="3">
    <source>
        <dbReference type="Proteomes" id="UP000593568"/>
    </source>
</evidence>
<organism evidence="2 3">
    <name type="scientific">Gossypium trilobum</name>
    <dbReference type="NCBI Taxonomy" id="34281"/>
    <lineage>
        <taxon>Eukaryota</taxon>
        <taxon>Viridiplantae</taxon>
        <taxon>Streptophyta</taxon>
        <taxon>Embryophyta</taxon>
        <taxon>Tracheophyta</taxon>
        <taxon>Spermatophyta</taxon>
        <taxon>Magnoliopsida</taxon>
        <taxon>eudicotyledons</taxon>
        <taxon>Gunneridae</taxon>
        <taxon>Pentapetalae</taxon>
        <taxon>rosids</taxon>
        <taxon>malvids</taxon>
        <taxon>Malvales</taxon>
        <taxon>Malvaceae</taxon>
        <taxon>Malvoideae</taxon>
        <taxon>Gossypium</taxon>
    </lineage>
</organism>
<reference evidence="2 3" key="1">
    <citation type="journal article" date="2019" name="Genome Biol. Evol.">
        <title>Insights into the evolution of the New World diploid cottons (Gossypium, subgenus Houzingenia) based on genome sequencing.</title>
        <authorList>
            <person name="Grover C.E."/>
            <person name="Arick M.A. 2nd"/>
            <person name="Thrash A."/>
            <person name="Conover J.L."/>
            <person name="Sanders W.S."/>
            <person name="Peterson D.G."/>
            <person name="Frelichowski J.E."/>
            <person name="Scheffler J.A."/>
            <person name="Scheffler B.E."/>
            <person name="Wendel J.F."/>
        </authorList>
    </citation>
    <scope>NUCLEOTIDE SEQUENCE [LARGE SCALE GENOMIC DNA]</scope>
    <source>
        <strain evidence="2">8</strain>
        <tissue evidence="2">Leaf</tissue>
    </source>
</reference>
<accession>A0A7J9FMB2</accession>
<gene>
    <name evidence="2" type="ORF">Gotri_025658</name>
</gene>
<keyword evidence="3" id="KW-1185">Reference proteome</keyword>
<comment type="similarity">
    <text evidence="1">Belongs to the plant acyltransferase family.</text>
</comment>
<protein>
    <submittedName>
        <fullName evidence="2">Uncharacterized protein</fullName>
    </submittedName>
</protein>
<dbReference type="AlphaFoldDB" id="A0A7J9FMB2"/>
<dbReference type="EMBL" id="JABEZW010223021">
    <property type="protein sequence ID" value="MBA0786439.1"/>
    <property type="molecule type" value="Genomic_DNA"/>
</dbReference>
<dbReference type="Gene3D" id="3.30.559.10">
    <property type="entry name" value="Chloramphenicol acetyltransferase-like domain"/>
    <property type="match status" value="1"/>
</dbReference>
<name>A0A7J9FMB2_9ROSI</name>
<dbReference type="PANTHER" id="PTHR31642:SF188">
    <property type="entry name" value="SHIKIMATE O-HYDROXYCINNAMOYLTRANSFERASE-LIKE"/>
    <property type="match status" value="1"/>
</dbReference>
<dbReference type="InterPro" id="IPR050317">
    <property type="entry name" value="Plant_Fungal_Acyltransferase"/>
</dbReference>
<sequence>MNNEYLRSALDYLETLPDITAATIKPGNYQCPNLNINKWTRLSIYDADFGWGRPIYMGLANVVEEGKIFILPSPTDDGSLSLVACLQIAHMKLFEKHLYEGLKSFDKIKARY</sequence>
<dbReference type="Proteomes" id="UP000593568">
    <property type="component" value="Unassembled WGS sequence"/>
</dbReference>
<dbReference type="GO" id="GO:0016747">
    <property type="term" value="F:acyltransferase activity, transferring groups other than amino-acyl groups"/>
    <property type="evidence" value="ECO:0007669"/>
    <property type="project" value="TreeGrafter"/>
</dbReference>
<comment type="caution">
    <text evidence="2">The sequence shown here is derived from an EMBL/GenBank/DDBJ whole genome shotgun (WGS) entry which is preliminary data.</text>
</comment>
<dbReference type="InterPro" id="IPR023213">
    <property type="entry name" value="CAT-like_dom_sf"/>
</dbReference>
<dbReference type="Pfam" id="PF02458">
    <property type="entry name" value="Transferase"/>
    <property type="match status" value="1"/>
</dbReference>
<proteinExistence type="inferred from homology"/>